<comment type="caution">
    <text evidence="11">The sequence shown here is derived from an EMBL/GenBank/DDBJ whole genome shotgun (WGS) entry which is preliminary data.</text>
</comment>
<evidence type="ECO:0000256" key="8">
    <source>
        <dbReference type="SAM" id="Phobius"/>
    </source>
</evidence>
<dbReference type="Pfam" id="PF00664">
    <property type="entry name" value="ABC_membrane"/>
    <property type="match status" value="1"/>
</dbReference>
<comment type="subcellular location">
    <subcellularLocation>
        <location evidence="1">Membrane</location>
        <topology evidence="1">Multi-pass membrane protein</topology>
    </subcellularLocation>
</comment>
<organism evidence="11 12">
    <name type="scientific">Astathelohania contejeani</name>
    <dbReference type="NCBI Taxonomy" id="164912"/>
    <lineage>
        <taxon>Eukaryota</taxon>
        <taxon>Fungi</taxon>
        <taxon>Fungi incertae sedis</taxon>
        <taxon>Microsporidia</taxon>
        <taxon>Astathelohaniidae</taxon>
        <taxon>Astathelohania</taxon>
    </lineage>
</organism>
<evidence type="ECO:0000313" key="11">
    <source>
        <dbReference type="EMBL" id="KAF7682736.1"/>
    </source>
</evidence>
<evidence type="ECO:0000259" key="9">
    <source>
        <dbReference type="PROSITE" id="PS50893"/>
    </source>
</evidence>
<evidence type="ECO:0000256" key="6">
    <source>
        <dbReference type="ARBA" id="ARBA00023136"/>
    </source>
</evidence>
<accession>A0ABQ7HX67</accession>
<keyword evidence="5 8" id="KW-1133">Transmembrane helix</keyword>
<keyword evidence="12" id="KW-1185">Reference proteome</keyword>
<evidence type="ECO:0000259" key="10">
    <source>
        <dbReference type="PROSITE" id="PS50929"/>
    </source>
</evidence>
<evidence type="ECO:0000256" key="7">
    <source>
        <dbReference type="ARBA" id="ARBA00024363"/>
    </source>
</evidence>
<proteinExistence type="inferred from homology"/>
<dbReference type="InterPro" id="IPR003593">
    <property type="entry name" value="AAA+_ATPase"/>
</dbReference>
<dbReference type="PROSITE" id="PS50929">
    <property type="entry name" value="ABC_TM1F"/>
    <property type="match status" value="1"/>
</dbReference>
<keyword evidence="3" id="KW-0547">Nucleotide-binding</keyword>
<dbReference type="InterPro" id="IPR039421">
    <property type="entry name" value="Type_1_exporter"/>
</dbReference>
<dbReference type="PANTHER" id="PTHR24221:SF654">
    <property type="entry name" value="ATP-BINDING CASSETTE SUB-FAMILY B MEMBER 6"/>
    <property type="match status" value="1"/>
</dbReference>
<keyword evidence="6 8" id="KW-0472">Membrane</keyword>
<dbReference type="InterPro" id="IPR003439">
    <property type="entry name" value="ABC_transporter-like_ATP-bd"/>
</dbReference>
<dbReference type="InterPro" id="IPR036640">
    <property type="entry name" value="ABC1_TM_sf"/>
</dbReference>
<keyword evidence="2 8" id="KW-0812">Transmembrane</keyword>
<evidence type="ECO:0000256" key="1">
    <source>
        <dbReference type="ARBA" id="ARBA00004141"/>
    </source>
</evidence>
<dbReference type="PROSITE" id="PS50893">
    <property type="entry name" value="ABC_TRANSPORTER_2"/>
    <property type="match status" value="1"/>
</dbReference>
<protein>
    <submittedName>
        <fullName evidence="11">ABC transporter B family member 25</fullName>
    </submittedName>
</protein>
<dbReference type="InterPro" id="IPR027417">
    <property type="entry name" value="P-loop_NTPase"/>
</dbReference>
<evidence type="ECO:0000256" key="5">
    <source>
        <dbReference type="ARBA" id="ARBA00022989"/>
    </source>
</evidence>
<gene>
    <name evidence="11" type="primary">ABCB25_0</name>
    <name evidence="11" type="ORF">TCON_2046</name>
</gene>
<feature type="domain" description="ABC transporter" evidence="9">
    <location>
        <begin position="348"/>
        <end position="580"/>
    </location>
</feature>
<evidence type="ECO:0000256" key="2">
    <source>
        <dbReference type="ARBA" id="ARBA00022692"/>
    </source>
</evidence>
<evidence type="ECO:0000256" key="3">
    <source>
        <dbReference type="ARBA" id="ARBA00022741"/>
    </source>
</evidence>
<feature type="transmembrane region" description="Helical" evidence="8">
    <location>
        <begin position="258"/>
        <end position="280"/>
    </location>
</feature>
<dbReference type="PANTHER" id="PTHR24221">
    <property type="entry name" value="ATP-BINDING CASSETTE SUB-FAMILY B"/>
    <property type="match status" value="1"/>
</dbReference>
<feature type="domain" description="ABC transmembrane type-1" evidence="10">
    <location>
        <begin position="35"/>
        <end position="315"/>
    </location>
</feature>
<evidence type="ECO:0000256" key="4">
    <source>
        <dbReference type="ARBA" id="ARBA00022840"/>
    </source>
</evidence>
<feature type="transmembrane region" description="Helical" evidence="8">
    <location>
        <begin position="173"/>
        <end position="193"/>
    </location>
</feature>
<dbReference type="Gene3D" id="1.20.1560.10">
    <property type="entry name" value="ABC transporter type 1, transmembrane domain"/>
    <property type="match status" value="1"/>
</dbReference>
<dbReference type="Pfam" id="PF00005">
    <property type="entry name" value="ABC_tran"/>
    <property type="match status" value="1"/>
</dbReference>
<dbReference type="InterPro" id="IPR011527">
    <property type="entry name" value="ABC1_TM_dom"/>
</dbReference>
<reference evidence="11 12" key="1">
    <citation type="submission" date="2019-01" db="EMBL/GenBank/DDBJ databases">
        <title>Genomes sequencing and comparative genomics of infectious freshwater microsporidia, Cucumispora dikerogammari and Thelohania contejeani.</title>
        <authorList>
            <person name="Cormier A."/>
            <person name="Giraud I."/>
            <person name="Wattier R."/>
            <person name="Teixeira M."/>
            <person name="Grandjean F."/>
            <person name="Rigaud T."/>
            <person name="Cordaux R."/>
        </authorList>
    </citation>
    <scope>NUCLEOTIDE SEQUENCE [LARGE SCALE GENOMIC DNA]</scope>
    <source>
        <strain evidence="11">T1</strain>
        <tissue evidence="11">Spores</tissue>
    </source>
</reference>
<dbReference type="SUPFAM" id="SSF90123">
    <property type="entry name" value="ABC transporter transmembrane region"/>
    <property type="match status" value="1"/>
</dbReference>
<comment type="similarity">
    <text evidence="7">Belongs to the ABC transporter superfamily. ABCB family. Heavy Metal importer (TC 3.A.1.210) subfamily.</text>
</comment>
<sequence length="588" mass="68046">MKNKTKEITNYEVLKIIFRDYVYGIRYVRLLLIPVILSIFLARGLELFLSHQIGLLGECLKNGNSENYKHRIIVYIVCGIFSCFLLELQGYLFIGPTQRIFRECYRKSFEFFISLEFVEFSKIGCGAIHSAIERHASSLNTFIEQLFTEVIPTMVVITLDVFYVYYYLGLGPFLALSISLLILIISTIYVTIWRNKVRLSLIKDIDNASLRVYDSLSNHSSILSFDTATFETKRIDTFLHPIEKKYVKLYRVMYMFSFVQRILLLTNFGIILICGFYSIFMERIPNPLFITYITLHIQLANKLGKLGYVYHKFSQAFTDIKAYHRKVALIPPAIELNHKELHDFEKEIEFINVGYSAKDSVLQKAITFTLLKGEKVGIVGRNGVGKSTLIKVLLKFVNYTGTIRIDGEDINNVTRRSLRKLLGYIPQDSMLFNETVEYNIKYGNQWCSNTEMISKCKEMDTHNTFMRMNDGYTTIVGEYGEGISGGERQRVYMMRTVLKNAPILLLDEPTASLDKKMETAVLNTLCTKMHEKTIMVIIHNLSLLDKFDKILYLDDSLGPCEYGSYDTLMEKKGKFYDFYMNRDSVTNN</sequence>
<feature type="transmembrane region" description="Helical" evidence="8">
    <location>
        <begin position="146"/>
        <end position="167"/>
    </location>
</feature>
<dbReference type="EMBL" id="SBIQ01000192">
    <property type="protein sequence ID" value="KAF7682736.1"/>
    <property type="molecule type" value="Genomic_DNA"/>
</dbReference>
<feature type="transmembrane region" description="Helical" evidence="8">
    <location>
        <begin position="21"/>
        <end position="42"/>
    </location>
</feature>
<evidence type="ECO:0000313" key="12">
    <source>
        <dbReference type="Proteomes" id="UP001516464"/>
    </source>
</evidence>
<dbReference type="SUPFAM" id="SSF52540">
    <property type="entry name" value="P-loop containing nucleoside triphosphate hydrolases"/>
    <property type="match status" value="1"/>
</dbReference>
<feature type="transmembrane region" description="Helical" evidence="8">
    <location>
        <begin position="72"/>
        <end position="94"/>
    </location>
</feature>
<name>A0ABQ7HX67_9MICR</name>
<dbReference type="SMART" id="SM00382">
    <property type="entry name" value="AAA"/>
    <property type="match status" value="1"/>
</dbReference>
<dbReference type="Gene3D" id="3.40.50.300">
    <property type="entry name" value="P-loop containing nucleotide triphosphate hydrolases"/>
    <property type="match status" value="1"/>
</dbReference>
<dbReference type="Proteomes" id="UP001516464">
    <property type="component" value="Unassembled WGS sequence"/>
</dbReference>
<keyword evidence="4" id="KW-0067">ATP-binding</keyword>